<evidence type="ECO:0000313" key="2">
    <source>
        <dbReference type="Proteomes" id="UP000245533"/>
    </source>
</evidence>
<organism evidence="1 2">
    <name type="scientific">Rhodohalobacter mucosus</name>
    <dbReference type="NCBI Taxonomy" id="2079485"/>
    <lineage>
        <taxon>Bacteria</taxon>
        <taxon>Pseudomonadati</taxon>
        <taxon>Balneolota</taxon>
        <taxon>Balneolia</taxon>
        <taxon>Balneolales</taxon>
        <taxon>Balneolaceae</taxon>
        <taxon>Rhodohalobacter</taxon>
    </lineage>
</organism>
<evidence type="ECO:0000313" key="1">
    <source>
        <dbReference type="EMBL" id="PWN06596.1"/>
    </source>
</evidence>
<sequence length="431" mass="49063">MMLKVGFYLSAVVALFLLFAVSCDMNKAEDVVLLRTDSFSGNTLDHVRRWVIISDEKGRLLDYRETTDAEGVLEFEGDAGDRIIVTELSVASFDQGGTTRLQHNISTYMGVLTGNSYFVADPVNNGGSPYPDPVGKAKLTLLNYTGSSDPYFSIGFSDSYMVFNTWLDYDTWTYEGSTYAGEVELREDPLDIFISTYEGLEPFYTWVRDVNVGDSIVVDVESFQPMIPVTINKPVQNAYIQGQIEPTLGGRGYELSRSDYWRLSDYYEPGEIPVMGYVEGFDTYDVYASSGPVLCCEPHERVTYHKLGSSVPSSIVLPDYALTLQNDNMFNLNYTLAGSYSYKFIFGSVEEENNTLWWFVNAPQGTDFVTPRIPDEILAQYPFLKQDQLPIRSARFTESLDGYSYDDFVRRYFERTPGRTNFEEIRYYKQF</sequence>
<name>A0A316U166_9BACT</name>
<reference evidence="1 2" key="1">
    <citation type="submission" date="2018-05" db="EMBL/GenBank/DDBJ databases">
        <title>Rhodohalobacter halophilus gen. nov., sp. nov., a moderately halophilic member of the family Balneolaceae.</title>
        <authorList>
            <person name="Liu Z.-W."/>
        </authorList>
    </citation>
    <scope>NUCLEOTIDE SEQUENCE [LARGE SCALE GENOMIC DNA]</scope>
    <source>
        <strain evidence="1 2">8A47</strain>
    </source>
</reference>
<dbReference type="AlphaFoldDB" id="A0A316U166"/>
<protein>
    <submittedName>
        <fullName evidence="1">Uncharacterized protein</fullName>
    </submittedName>
</protein>
<dbReference type="RefSeq" id="WP_109646711.1">
    <property type="nucleotide sequence ID" value="NZ_QGGB01000006.1"/>
</dbReference>
<gene>
    <name evidence="1" type="ORF">DDZ15_08750</name>
</gene>
<proteinExistence type="predicted"/>
<dbReference type="PROSITE" id="PS51257">
    <property type="entry name" value="PROKAR_LIPOPROTEIN"/>
    <property type="match status" value="1"/>
</dbReference>
<accession>A0A316U166</accession>
<dbReference type="OrthoDB" id="1156820at2"/>
<dbReference type="Proteomes" id="UP000245533">
    <property type="component" value="Unassembled WGS sequence"/>
</dbReference>
<dbReference type="EMBL" id="QGGB01000006">
    <property type="protein sequence ID" value="PWN06596.1"/>
    <property type="molecule type" value="Genomic_DNA"/>
</dbReference>
<comment type="caution">
    <text evidence="1">The sequence shown here is derived from an EMBL/GenBank/DDBJ whole genome shotgun (WGS) entry which is preliminary data.</text>
</comment>
<keyword evidence="2" id="KW-1185">Reference proteome</keyword>